<reference evidence="4 5" key="1">
    <citation type="journal article" date="2018" name="MBio">
        <title>Comparative Genomics Reveals the Core Gene Toolbox for the Fungus-Insect Symbiosis.</title>
        <authorList>
            <person name="Wang Y."/>
            <person name="Stata M."/>
            <person name="Wang W."/>
            <person name="Stajich J.E."/>
            <person name="White M.M."/>
            <person name="Moncalvo J.M."/>
        </authorList>
    </citation>
    <scope>NUCLEOTIDE SEQUENCE [LARGE SCALE GENOMIC DNA]</scope>
    <source>
        <strain evidence="4 5">AUS-126-30</strain>
    </source>
</reference>
<feature type="domain" description="Elongation factor P C-terminal" evidence="2">
    <location>
        <begin position="157"/>
        <end position="204"/>
    </location>
</feature>
<evidence type="ECO:0000313" key="5">
    <source>
        <dbReference type="Proteomes" id="UP000245591"/>
    </source>
</evidence>
<evidence type="ECO:0000313" key="4">
    <source>
        <dbReference type="EMBL" id="PWA01725.1"/>
    </source>
</evidence>
<dbReference type="GO" id="GO:0003746">
    <property type="term" value="F:translation elongation factor activity"/>
    <property type="evidence" value="ECO:0007669"/>
    <property type="project" value="InterPro"/>
</dbReference>
<dbReference type="PANTHER" id="PTHR30053:SF14">
    <property type="entry name" value="TRANSLATION ELONGATION FACTOR KOW-LIKE DOMAIN-CONTAINING PROTEIN"/>
    <property type="match status" value="1"/>
</dbReference>
<evidence type="ECO:0000259" key="2">
    <source>
        <dbReference type="SMART" id="SM00841"/>
    </source>
</evidence>
<dbReference type="InterPro" id="IPR020599">
    <property type="entry name" value="Transl_elong_fac_P/YeiP"/>
</dbReference>
<dbReference type="Gene3D" id="2.30.30.30">
    <property type="match status" value="1"/>
</dbReference>
<proteinExistence type="inferred from homology"/>
<dbReference type="GO" id="GO:0005737">
    <property type="term" value="C:cytoplasm"/>
    <property type="evidence" value="ECO:0007669"/>
    <property type="project" value="InterPro"/>
</dbReference>
<dbReference type="InterPro" id="IPR001059">
    <property type="entry name" value="Transl_elong_P/YeiP_cen"/>
</dbReference>
<comment type="similarity">
    <text evidence="1">Belongs to the elongation factor P family.</text>
</comment>
<dbReference type="EMBL" id="MBFU01000136">
    <property type="protein sequence ID" value="PWA01725.1"/>
    <property type="molecule type" value="Genomic_DNA"/>
</dbReference>
<dbReference type="SMART" id="SM00841">
    <property type="entry name" value="Elong-fact-P_C"/>
    <property type="match status" value="1"/>
</dbReference>
<comment type="caution">
    <text evidence="4">The sequence shown here is derived from an EMBL/GenBank/DDBJ whole genome shotgun (WGS) entry which is preliminary data.</text>
</comment>
<dbReference type="InterPro" id="IPR012340">
    <property type="entry name" value="NA-bd_OB-fold"/>
</dbReference>
<dbReference type="InterPro" id="IPR008991">
    <property type="entry name" value="Translation_prot_SH3-like_sf"/>
</dbReference>
<evidence type="ECO:0008006" key="6">
    <source>
        <dbReference type="Google" id="ProtNLM"/>
    </source>
</evidence>
<dbReference type="PIRSF" id="PIRSF005901">
    <property type="entry name" value="EF-P"/>
    <property type="match status" value="1"/>
</dbReference>
<name>A0A2U1J9L7_SMIAN</name>
<evidence type="ECO:0000256" key="1">
    <source>
        <dbReference type="ARBA" id="ARBA00009479"/>
    </source>
</evidence>
<dbReference type="SMART" id="SM01185">
    <property type="entry name" value="EFP"/>
    <property type="match status" value="1"/>
</dbReference>
<dbReference type="GO" id="GO:0043043">
    <property type="term" value="P:peptide biosynthetic process"/>
    <property type="evidence" value="ECO:0007669"/>
    <property type="project" value="InterPro"/>
</dbReference>
<dbReference type="InterPro" id="IPR013185">
    <property type="entry name" value="Transl_elong_KOW-like"/>
</dbReference>
<dbReference type="InterPro" id="IPR014722">
    <property type="entry name" value="Rib_uL2_dom2"/>
</dbReference>
<dbReference type="Pfam" id="PF01132">
    <property type="entry name" value="EFP"/>
    <property type="match status" value="1"/>
</dbReference>
<dbReference type="InterPro" id="IPR015365">
    <property type="entry name" value="Elong-fact-P_C"/>
</dbReference>
<protein>
    <recommendedName>
        <fullName evidence="6">Elongation factor P</fullName>
    </recommendedName>
</protein>
<feature type="domain" description="Translation elongation factor P/YeiP central" evidence="3">
    <location>
        <begin position="83"/>
        <end position="140"/>
    </location>
</feature>
<dbReference type="Pfam" id="PF08207">
    <property type="entry name" value="EFP_N"/>
    <property type="match status" value="1"/>
</dbReference>
<accession>A0A2U1J9L7</accession>
<dbReference type="SUPFAM" id="SSF50249">
    <property type="entry name" value="Nucleic acid-binding proteins"/>
    <property type="match status" value="2"/>
</dbReference>
<gene>
    <name evidence="4" type="ORF">BB558_002149</name>
</gene>
<dbReference type="SUPFAM" id="SSF50104">
    <property type="entry name" value="Translation proteins SH3-like domain"/>
    <property type="match status" value="1"/>
</dbReference>
<dbReference type="Pfam" id="PF09285">
    <property type="entry name" value="Elong-fact-P_C"/>
    <property type="match status" value="1"/>
</dbReference>
<dbReference type="Gene3D" id="2.40.50.140">
    <property type="entry name" value="Nucleic acid-binding proteins"/>
    <property type="match status" value="2"/>
</dbReference>
<dbReference type="PANTHER" id="PTHR30053">
    <property type="entry name" value="ELONGATION FACTOR P"/>
    <property type="match status" value="1"/>
</dbReference>
<dbReference type="Proteomes" id="UP000245591">
    <property type="component" value="Unassembled WGS sequence"/>
</dbReference>
<organism evidence="4 5">
    <name type="scientific">Smittium angustum</name>
    <dbReference type="NCBI Taxonomy" id="133377"/>
    <lineage>
        <taxon>Eukaryota</taxon>
        <taxon>Fungi</taxon>
        <taxon>Fungi incertae sedis</taxon>
        <taxon>Zoopagomycota</taxon>
        <taxon>Kickxellomycotina</taxon>
        <taxon>Harpellomycetes</taxon>
        <taxon>Harpellales</taxon>
        <taxon>Legeriomycetaceae</taxon>
        <taxon>Smittium</taxon>
    </lineage>
</organism>
<keyword evidence="5" id="KW-1185">Reference proteome</keyword>
<sequence>MINNKKIFSSIFKRFYETNINLVKPGQVIKKDGKPFILVSKDHGGTGRSAAVVKFTVKNPITGQKVQFRAKGGESVQVMELRQRPYQYLYTSGKEVYLMNMQNYEELKIGTDKLEGGASKLGLLEDGMEVTVQILEPEPGPISWRLPARHVYTIESVVRRALQAKGSTYNPAIINGGAEVKVPDFVSPGDKVVIDTDTLEYVSKA</sequence>
<evidence type="ECO:0000259" key="3">
    <source>
        <dbReference type="SMART" id="SM01185"/>
    </source>
</evidence>
<dbReference type="AlphaFoldDB" id="A0A2U1J9L7"/>